<dbReference type="AlphaFoldDB" id="A0A0F9B9M0"/>
<dbReference type="SUPFAM" id="SSF49899">
    <property type="entry name" value="Concanavalin A-like lectins/glucanases"/>
    <property type="match status" value="1"/>
</dbReference>
<dbReference type="EMBL" id="LAZR01053252">
    <property type="protein sequence ID" value="KKK81151.1"/>
    <property type="molecule type" value="Genomic_DNA"/>
</dbReference>
<comment type="caution">
    <text evidence="2">The sequence shown here is derived from an EMBL/GenBank/DDBJ whole genome shotgun (WGS) entry which is preliminary data.</text>
</comment>
<feature type="non-terminal residue" evidence="2">
    <location>
        <position position="1"/>
    </location>
</feature>
<name>A0A0F9B9M0_9ZZZZ</name>
<evidence type="ECO:0008006" key="3">
    <source>
        <dbReference type="Google" id="ProtNLM"/>
    </source>
</evidence>
<protein>
    <recommendedName>
        <fullName evidence="3">Fibronectin type-III domain-containing protein</fullName>
    </recommendedName>
</protein>
<dbReference type="Gene3D" id="2.60.120.200">
    <property type="match status" value="1"/>
</dbReference>
<reference evidence="2" key="1">
    <citation type="journal article" date="2015" name="Nature">
        <title>Complex archaea that bridge the gap between prokaryotes and eukaryotes.</title>
        <authorList>
            <person name="Spang A."/>
            <person name="Saw J.H."/>
            <person name="Jorgensen S.L."/>
            <person name="Zaremba-Niedzwiedzka K."/>
            <person name="Martijn J."/>
            <person name="Lind A.E."/>
            <person name="van Eijk R."/>
            <person name="Schleper C."/>
            <person name="Guy L."/>
            <person name="Ettema T.J."/>
        </authorList>
    </citation>
    <scope>NUCLEOTIDE SEQUENCE</scope>
</reference>
<evidence type="ECO:0000313" key="2">
    <source>
        <dbReference type="EMBL" id="KKK81151.1"/>
    </source>
</evidence>
<gene>
    <name evidence="2" type="ORF">LCGC14_2816360</name>
</gene>
<feature type="compositionally biased region" description="Polar residues" evidence="1">
    <location>
        <begin position="1"/>
        <end position="18"/>
    </location>
</feature>
<accession>A0A0F9B9M0</accession>
<dbReference type="InterPro" id="IPR013320">
    <property type="entry name" value="ConA-like_dom_sf"/>
</dbReference>
<feature type="non-terminal residue" evidence="2">
    <location>
        <position position="406"/>
    </location>
</feature>
<feature type="region of interest" description="Disordered" evidence="1">
    <location>
        <begin position="1"/>
        <end position="20"/>
    </location>
</feature>
<proteinExistence type="predicted"/>
<dbReference type="Pfam" id="PF13385">
    <property type="entry name" value="Laminin_G_3"/>
    <property type="match status" value="1"/>
</dbReference>
<organism evidence="2">
    <name type="scientific">marine sediment metagenome</name>
    <dbReference type="NCBI Taxonomy" id="412755"/>
    <lineage>
        <taxon>unclassified sequences</taxon>
        <taxon>metagenomes</taxon>
        <taxon>ecological metagenomes</taxon>
    </lineage>
</organism>
<sequence length="406" mass="43572">YTHGTQNDAEQEPDTNLPNPFVVTAPTGLTLVDQMGQTQTGASLPEILVTWTDTPEAFIERYDIEAKLNSASTWQRYGEEEQGVEEHAVRPIPLEPGDVDWDVRVRAVNTLGVVSSWVQDTVTVDLYDRFIIWLPETNENDRRRGFPRDTPSDALAIFVFEDGTGTAGRNLVASTDDLTITTGAGSAWVEGPVGGGYDFNETAYARATHATAFDIGLTTAFTVDVILRWDANAAAVQYLVIHDNDYWLRLTTTGAIEYATRDNWAAQVPGVDLSSSDLNLQGKWVHIHWTYDGADVSKFYINGALEATDTAAAAATGAAISDNLDVGGNGAATRLNGAIAYVRVVKGVREHKPYLEQVQAQATADGDLVGPLGDIQVDSLGVGVAPPGTTGEMAVAATTLITNLNA</sequence>
<evidence type="ECO:0000256" key="1">
    <source>
        <dbReference type="SAM" id="MobiDB-lite"/>
    </source>
</evidence>